<dbReference type="InterPro" id="IPR052356">
    <property type="entry name" value="Thiol_S-MT"/>
</dbReference>
<dbReference type="Gene3D" id="3.40.50.150">
    <property type="entry name" value="Vaccinia Virus protein VP39"/>
    <property type="match status" value="1"/>
</dbReference>
<sequence>MRQVLANWILGVHPYNTCFAFNWHNVRHIRRFLERTVAQIEGSNLRLADVGGGRSPYFPFFASKTSEYLVVDLADALPLGETRPIQQRVGTAEDIPLGDSEVDIVLCNQVLEHVLDPSQAMREMARILKPGGYFIGSVPHVSPVHLEPHDYRRYTALGIKQLLQQQGYCDIHIEGNGGVFRAAALMIAMDLLLSQRKPGVSQQFNANMALLLSPVIAVLNLSSLLADKLLGDRQRTPANLCWIARKK</sequence>
<dbReference type="KEGG" id="tog:HNI00_19240"/>
<proteinExistence type="predicted"/>
<dbReference type="EMBL" id="CP053540">
    <property type="protein sequence ID" value="WOB45042.1"/>
    <property type="molecule type" value="Genomic_DNA"/>
</dbReference>
<keyword evidence="2" id="KW-0808">Transferase</keyword>
<name>A0AA97BN58_9CYAN</name>
<dbReference type="PANTHER" id="PTHR45036:SF1">
    <property type="entry name" value="METHYLTRANSFERASE LIKE 7A"/>
    <property type="match status" value="1"/>
</dbReference>
<protein>
    <submittedName>
        <fullName evidence="2">Class I SAM-dependent methyltransferase</fullName>
    </submittedName>
</protein>
<dbReference type="Pfam" id="PF08241">
    <property type="entry name" value="Methyltransf_11"/>
    <property type="match status" value="1"/>
</dbReference>
<keyword evidence="2" id="KW-0489">Methyltransferase</keyword>
<dbReference type="AlphaFoldDB" id="A0AA97BN58"/>
<accession>A0AA97BN58</accession>
<dbReference type="GO" id="GO:0008757">
    <property type="term" value="F:S-adenosylmethionine-dependent methyltransferase activity"/>
    <property type="evidence" value="ECO:0007669"/>
    <property type="project" value="InterPro"/>
</dbReference>
<dbReference type="InterPro" id="IPR029063">
    <property type="entry name" value="SAM-dependent_MTases_sf"/>
</dbReference>
<dbReference type="PANTHER" id="PTHR45036">
    <property type="entry name" value="METHYLTRANSFERASE LIKE 7B"/>
    <property type="match status" value="1"/>
</dbReference>
<dbReference type="CDD" id="cd02440">
    <property type="entry name" value="AdoMet_MTases"/>
    <property type="match status" value="1"/>
</dbReference>
<dbReference type="RefSeq" id="WP_316788567.1">
    <property type="nucleotide sequence ID" value="NZ_CP053540.1"/>
</dbReference>
<evidence type="ECO:0000259" key="1">
    <source>
        <dbReference type="Pfam" id="PF08241"/>
    </source>
</evidence>
<dbReference type="InterPro" id="IPR013216">
    <property type="entry name" value="Methyltransf_11"/>
</dbReference>
<organism evidence="2">
    <name type="scientific">Thermoleptolyngbya oregonensis NK1-22</name>
    <dbReference type="NCBI Taxonomy" id="2547457"/>
    <lineage>
        <taxon>Bacteria</taxon>
        <taxon>Bacillati</taxon>
        <taxon>Cyanobacteriota</taxon>
        <taxon>Cyanophyceae</taxon>
        <taxon>Oculatellales</taxon>
        <taxon>Oculatellaceae</taxon>
        <taxon>Thermoleptolyngbya</taxon>
    </lineage>
</organism>
<reference evidence="2" key="1">
    <citation type="submission" date="2020-05" db="EMBL/GenBank/DDBJ databases">
        <authorList>
            <person name="Zhu T."/>
            <person name="Keshari N."/>
            <person name="Lu X."/>
        </authorList>
    </citation>
    <scope>NUCLEOTIDE SEQUENCE</scope>
    <source>
        <strain evidence="2">NK1-22</strain>
    </source>
</reference>
<feature type="domain" description="Methyltransferase type 11" evidence="1">
    <location>
        <begin position="49"/>
        <end position="135"/>
    </location>
</feature>
<dbReference type="GO" id="GO:0032259">
    <property type="term" value="P:methylation"/>
    <property type="evidence" value="ECO:0007669"/>
    <property type="project" value="UniProtKB-KW"/>
</dbReference>
<dbReference type="SUPFAM" id="SSF53335">
    <property type="entry name" value="S-adenosyl-L-methionine-dependent methyltransferases"/>
    <property type="match status" value="1"/>
</dbReference>
<evidence type="ECO:0000313" key="2">
    <source>
        <dbReference type="EMBL" id="WOB45042.1"/>
    </source>
</evidence>
<gene>
    <name evidence="2" type="ORF">HNI00_19240</name>
</gene>